<dbReference type="Proteomes" id="UP001565471">
    <property type="component" value="Unassembled WGS sequence"/>
</dbReference>
<dbReference type="EMBL" id="JBGBZA010000002">
    <property type="protein sequence ID" value="MEY9315602.1"/>
    <property type="molecule type" value="Genomic_DNA"/>
</dbReference>
<dbReference type="SMART" id="SM00829">
    <property type="entry name" value="PKS_ER"/>
    <property type="match status" value="1"/>
</dbReference>
<dbReference type="InterPro" id="IPR013154">
    <property type="entry name" value="ADH-like_N"/>
</dbReference>
<dbReference type="InterPro" id="IPR036291">
    <property type="entry name" value="NAD(P)-bd_dom_sf"/>
</dbReference>
<accession>A0ABV4EXV2</accession>
<evidence type="ECO:0000256" key="5">
    <source>
        <dbReference type="ARBA" id="ARBA00023002"/>
    </source>
</evidence>
<reference evidence="7 8" key="1">
    <citation type="submission" date="2024-07" db="EMBL/GenBank/DDBJ databases">
        <title>Genomic Encyclopedia of Type Strains, Phase V (KMG-V): Genome sequencing to study the core and pangenomes of soil and plant-associated prokaryotes.</title>
        <authorList>
            <person name="Whitman W."/>
        </authorList>
    </citation>
    <scope>NUCLEOTIDE SEQUENCE [LARGE SCALE GENOMIC DNA]</scope>
    <source>
        <strain evidence="7 8">USDA 415</strain>
    </source>
</reference>
<organism evidence="7 8">
    <name type="scientific">Bradyrhizobium elkanii</name>
    <dbReference type="NCBI Taxonomy" id="29448"/>
    <lineage>
        <taxon>Bacteria</taxon>
        <taxon>Pseudomonadati</taxon>
        <taxon>Pseudomonadota</taxon>
        <taxon>Alphaproteobacteria</taxon>
        <taxon>Hyphomicrobiales</taxon>
        <taxon>Nitrobacteraceae</taxon>
        <taxon>Bradyrhizobium</taxon>
    </lineage>
</organism>
<keyword evidence="5" id="KW-0560">Oxidoreductase</keyword>
<dbReference type="RefSeq" id="WP_038379562.1">
    <property type="nucleotide sequence ID" value="NZ_CP126026.1"/>
</dbReference>
<keyword evidence="8" id="KW-1185">Reference proteome</keyword>
<name>A0ABV4EXV2_BRAEL</name>
<dbReference type="PANTHER" id="PTHR43350:SF19">
    <property type="entry name" value="D-GULOSIDE 3-DEHYDROGENASE"/>
    <property type="match status" value="1"/>
</dbReference>
<evidence type="ECO:0000256" key="2">
    <source>
        <dbReference type="ARBA" id="ARBA00008072"/>
    </source>
</evidence>
<dbReference type="InterPro" id="IPR011032">
    <property type="entry name" value="GroES-like_sf"/>
</dbReference>
<evidence type="ECO:0000256" key="4">
    <source>
        <dbReference type="ARBA" id="ARBA00022833"/>
    </source>
</evidence>
<evidence type="ECO:0000259" key="6">
    <source>
        <dbReference type="SMART" id="SM00829"/>
    </source>
</evidence>
<dbReference type="CDD" id="cd08255">
    <property type="entry name" value="2-desacetyl-2-hydroxyethyl_bacteriochlorophyllide_like"/>
    <property type="match status" value="1"/>
</dbReference>
<dbReference type="Gene3D" id="3.40.50.720">
    <property type="entry name" value="NAD(P)-binding Rossmann-like Domain"/>
    <property type="match status" value="2"/>
</dbReference>
<dbReference type="Gene3D" id="3.30.360.10">
    <property type="entry name" value="Dihydrodipicolinate Reductase, domain 2"/>
    <property type="match status" value="1"/>
</dbReference>
<comment type="similarity">
    <text evidence="2">Belongs to the zinc-containing alcohol dehydrogenase family.</text>
</comment>
<dbReference type="PANTHER" id="PTHR43350">
    <property type="entry name" value="NAD-DEPENDENT ALCOHOL DEHYDROGENASE"/>
    <property type="match status" value="1"/>
</dbReference>
<sequence>MKQIAQNYKSGELKLIDVPAPRCRPGGVLVRTAFSAVSTGTEMMKFTEGRLSLFGKARARPDQVAKVVSSVRQQGLLATYQKVMNRLDSYTPLGYSLSGTVVEVGEGVGGFSVGQRVCCGGNQYATHAEYNWVPVNLCVPLPDSAALDQAAFTTIASIALQAMRQSEIRFGETACVIGLGLIGQIMVRLLRSAGVVVAGLDRLEARCRQAEAAGAAVCAVASDDAAAEFRARIEQLTAGNGVDCVFITAGSDDPDLASRSAALLRDRGRIVDIGKCTLNLPWNEFYDKELDVRFSRSYGPGRYDPLYEEGGIDYPIGHVRWTEKRNMEAIVALLADGRLDFSSLISETVPLEQATSAFERMSRGEVGLGMVFAYPDAAPRAMQMIYRPAVASRSGRVRLGVIGAGNYASSMLLPQLASNQRVDLVEVATNTGLSGATAVRKFGFARASTDAASVLGADDIDAVLIATRHASHTDLATQALRAGKAVFVEKPLAIDTNSLDRLEQVIRETGNNRLMVGFNRRFSPLLQGMRATFAPAGPQTLQYRVMAGPLEKSSWYLQAESEGSRFVGEGGHFIDVLCWWLGAEPVRVFASTAGKDVDNLVATFDFADGSVASLSYLTGGDPRVPKEALEISASTGFAAFDNFSGFEVWHAGQRTAKTARLDKGQRPMLDAFIAAVASGAAMPIVLDSLLATTRATLAVQESAAAGMPIDLTAGAAEQGVARASTALR</sequence>
<protein>
    <submittedName>
        <fullName evidence="7">Dehydrogenase</fullName>
    </submittedName>
</protein>
<comment type="cofactor">
    <cofactor evidence="1">
        <name>Zn(2+)</name>
        <dbReference type="ChEBI" id="CHEBI:29105"/>
    </cofactor>
</comment>
<dbReference type="SUPFAM" id="SSF51735">
    <property type="entry name" value="NAD(P)-binding Rossmann-fold domains"/>
    <property type="match status" value="2"/>
</dbReference>
<dbReference type="Pfam" id="PF08240">
    <property type="entry name" value="ADH_N"/>
    <property type="match status" value="1"/>
</dbReference>
<evidence type="ECO:0000256" key="1">
    <source>
        <dbReference type="ARBA" id="ARBA00001947"/>
    </source>
</evidence>
<proteinExistence type="inferred from homology"/>
<dbReference type="InterPro" id="IPR013149">
    <property type="entry name" value="ADH-like_C"/>
</dbReference>
<dbReference type="SUPFAM" id="SSF50129">
    <property type="entry name" value="GroES-like"/>
    <property type="match status" value="1"/>
</dbReference>
<dbReference type="Pfam" id="PF00107">
    <property type="entry name" value="ADH_zinc_N"/>
    <property type="match status" value="1"/>
</dbReference>
<gene>
    <name evidence="7" type="ORF">ABIF29_002401</name>
</gene>
<dbReference type="Pfam" id="PF22725">
    <property type="entry name" value="GFO_IDH_MocA_C3"/>
    <property type="match status" value="1"/>
</dbReference>
<dbReference type="Pfam" id="PF01408">
    <property type="entry name" value="GFO_IDH_MocA"/>
    <property type="match status" value="1"/>
</dbReference>
<feature type="domain" description="Enoyl reductase (ER)" evidence="6">
    <location>
        <begin position="11"/>
        <end position="371"/>
    </location>
</feature>
<evidence type="ECO:0000313" key="8">
    <source>
        <dbReference type="Proteomes" id="UP001565471"/>
    </source>
</evidence>
<dbReference type="InterPro" id="IPR055170">
    <property type="entry name" value="GFO_IDH_MocA-like_dom"/>
</dbReference>
<dbReference type="Gene3D" id="3.90.180.10">
    <property type="entry name" value="Medium-chain alcohol dehydrogenases, catalytic domain"/>
    <property type="match status" value="2"/>
</dbReference>
<comment type="caution">
    <text evidence="7">The sequence shown here is derived from an EMBL/GenBank/DDBJ whole genome shotgun (WGS) entry which is preliminary data.</text>
</comment>
<evidence type="ECO:0000313" key="7">
    <source>
        <dbReference type="EMBL" id="MEY9315602.1"/>
    </source>
</evidence>
<evidence type="ECO:0000256" key="3">
    <source>
        <dbReference type="ARBA" id="ARBA00022723"/>
    </source>
</evidence>
<dbReference type="InterPro" id="IPR020843">
    <property type="entry name" value="ER"/>
</dbReference>
<dbReference type="SUPFAM" id="SSF55347">
    <property type="entry name" value="Glyceraldehyde-3-phosphate dehydrogenase-like, C-terminal domain"/>
    <property type="match status" value="1"/>
</dbReference>
<keyword evidence="3" id="KW-0479">Metal-binding</keyword>
<keyword evidence="4" id="KW-0862">Zinc</keyword>
<dbReference type="InterPro" id="IPR000683">
    <property type="entry name" value="Gfo/Idh/MocA-like_OxRdtase_N"/>
</dbReference>